<dbReference type="PATRIC" id="fig|1029756.8.peg.2448"/>
<dbReference type="KEGG" id="hni:W911_11790"/>
<dbReference type="OrthoDB" id="7202530at2"/>
<accession>V5SFW8</accession>
<proteinExistence type="predicted"/>
<dbReference type="STRING" id="1029756.W911_11790"/>
<reference evidence="1 2" key="1">
    <citation type="journal article" date="2014" name="Genome Announc.">
        <title>Complete Genome Sequence of Hyphomicrobium nitrativorans Strain NL23, a Denitrifying Bacterium Isolated from Biofilm of a Methanol-Fed Denitrification System Treating Seawater at the Montreal Biodome.</title>
        <authorList>
            <person name="Martineau C."/>
            <person name="Villeneuve C."/>
            <person name="Mauffrey F."/>
            <person name="Villemur R."/>
        </authorList>
    </citation>
    <scope>NUCLEOTIDE SEQUENCE [LARGE SCALE GENOMIC DNA]</scope>
    <source>
        <strain evidence="1">NL23</strain>
    </source>
</reference>
<dbReference type="AlphaFoldDB" id="V5SFW8"/>
<organism evidence="1 2">
    <name type="scientific">Hyphomicrobium nitrativorans NL23</name>
    <dbReference type="NCBI Taxonomy" id="1029756"/>
    <lineage>
        <taxon>Bacteria</taxon>
        <taxon>Pseudomonadati</taxon>
        <taxon>Pseudomonadota</taxon>
        <taxon>Alphaproteobacteria</taxon>
        <taxon>Hyphomicrobiales</taxon>
        <taxon>Hyphomicrobiaceae</taxon>
        <taxon>Hyphomicrobium</taxon>
    </lineage>
</organism>
<dbReference type="SUPFAM" id="SSF52540">
    <property type="entry name" value="P-loop containing nucleoside triphosphate hydrolases"/>
    <property type="match status" value="1"/>
</dbReference>
<evidence type="ECO:0000313" key="1">
    <source>
        <dbReference type="EMBL" id="AHB48930.1"/>
    </source>
</evidence>
<dbReference type="Gene3D" id="3.40.50.300">
    <property type="entry name" value="P-loop containing nucleotide triphosphate hydrolases"/>
    <property type="match status" value="1"/>
</dbReference>
<keyword evidence="2" id="KW-1185">Reference proteome</keyword>
<dbReference type="HOGENOM" id="CLU_065750_1_0_5"/>
<sequence length="264" mass="27897">MPHETARAAAVRALRQQLARLEGVPKGEHDALSFGVPALDRHLPHGGLAFGTLHEIAPATEADLPSAFGFMLALLGRMPEKTPLLLLLAAKKLMRCGRPHGAGLNAFGLAPARLTLVETTDEAEALWATEEALRADGPAAVASVLGGKIDLKTSQRLHHTAREAGLPLLLLRPDGIAPVPTATTRWRIGRAPATRDRFGLVAAWRWHVTLERCRNGRPGDWVLEFDHATHRFALAAAVAGASPALGRAAGTTCDGAEAPAARAG</sequence>
<protein>
    <submittedName>
        <fullName evidence="1">ImuA protein</fullName>
    </submittedName>
</protein>
<name>V5SFW8_9HYPH</name>
<gene>
    <name evidence="1" type="ORF">W911_11790</name>
</gene>
<dbReference type="Proteomes" id="UP000018542">
    <property type="component" value="Chromosome"/>
</dbReference>
<dbReference type="InterPro" id="IPR027417">
    <property type="entry name" value="P-loop_NTPase"/>
</dbReference>
<evidence type="ECO:0000313" key="2">
    <source>
        <dbReference type="Proteomes" id="UP000018542"/>
    </source>
</evidence>
<dbReference type="RefSeq" id="WP_023787700.1">
    <property type="nucleotide sequence ID" value="NC_022997.1"/>
</dbReference>
<dbReference type="EMBL" id="CP006912">
    <property type="protein sequence ID" value="AHB48930.1"/>
    <property type="molecule type" value="Genomic_DNA"/>
</dbReference>